<protein>
    <submittedName>
        <fullName evidence="1">Uncharacterized protein</fullName>
    </submittedName>
</protein>
<evidence type="ECO:0000313" key="2">
    <source>
        <dbReference type="EMBL" id="KFD70709.1"/>
    </source>
</evidence>
<dbReference type="Proteomes" id="UP000030758">
    <property type="component" value="Unassembled WGS sequence"/>
</dbReference>
<sequence>MAAALLYAIIDYVEQEEMGRDMLIADLTLACFAVNFPSAGKTGCGSTGGSVPYGLPLNQGHACISFVLLTLKLKRCGILTATDGRKNVGQC</sequence>
<dbReference type="EMBL" id="KL363220">
    <property type="protein sequence ID" value="KFD53143.1"/>
    <property type="molecule type" value="Genomic_DNA"/>
</dbReference>
<evidence type="ECO:0000313" key="1">
    <source>
        <dbReference type="EMBL" id="KFD53143.1"/>
    </source>
</evidence>
<proteinExistence type="predicted"/>
<evidence type="ECO:0000313" key="3">
    <source>
        <dbReference type="Proteomes" id="UP000030764"/>
    </source>
</evidence>
<organism evidence="1 3">
    <name type="scientific">Trichuris suis</name>
    <name type="common">pig whipworm</name>
    <dbReference type="NCBI Taxonomy" id="68888"/>
    <lineage>
        <taxon>Eukaryota</taxon>
        <taxon>Metazoa</taxon>
        <taxon>Ecdysozoa</taxon>
        <taxon>Nematoda</taxon>
        <taxon>Enoplea</taxon>
        <taxon>Dorylaimia</taxon>
        <taxon>Trichinellida</taxon>
        <taxon>Trichuridae</taxon>
        <taxon>Trichuris</taxon>
    </lineage>
</organism>
<dbReference type="Proteomes" id="UP000030764">
    <property type="component" value="Unassembled WGS sequence"/>
</dbReference>
<gene>
    <name evidence="1" type="ORF">M513_06057</name>
    <name evidence="2" type="ORF">M514_06057</name>
</gene>
<dbReference type="AlphaFoldDB" id="A0A085M7E7"/>
<reference evidence="1 3" key="1">
    <citation type="journal article" date="2014" name="Nat. Genet.">
        <title>Genome and transcriptome of the porcine whipworm Trichuris suis.</title>
        <authorList>
            <person name="Jex A.R."/>
            <person name="Nejsum P."/>
            <person name="Schwarz E.M."/>
            <person name="Hu L."/>
            <person name="Young N.D."/>
            <person name="Hall R.S."/>
            <person name="Korhonen P.K."/>
            <person name="Liao S."/>
            <person name="Thamsborg S."/>
            <person name="Xia J."/>
            <person name="Xu P."/>
            <person name="Wang S."/>
            <person name="Scheerlinck J.P."/>
            <person name="Hofmann A."/>
            <person name="Sternberg P.W."/>
            <person name="Wang J."/>
            <person name="Gasser R.B."/>
        </authorList>
    </citation>
    <scope>NUCLEOTIDE SEQUENCE [LARGE SCALE GENOMIC DNA]</scope>
    <source>
        <strain evidence="2">DCEP-RM93F</strain>
        <strain evidence="1">DCEP-RM93M</strain>
    </source>
</reference>
<keyword evidence="3" id="KW-1185">Reference proteome</keyword>
<accession>A0A085M7E7</accession>
<name>A0A085M7E7_9BILA</name>
<dbReference type="EMBL" id="KL367486">
    <property type="protein sequence ID" value="KFD70709.1"/>
    <property type="molecule type" value="Genomic_DNA"/>
</dbReference>